<feature type="region of interest" description="Disordered" evidence="1">
    <location>
        <begin position="1"/>
        <end position="132"/>
    </location>
</feature>
<organism evidence="2 3">
    <name type="scientific">Streptomyces jeddahensis</name>
    <dbReference type="NCBI Taxonomy" id="1716141"/>
    <lineage>
        <taxon>Bacteria</taxon>
        <taxon>Bacillati</taxon>
        <taxon>Actinomycetota</taxon>
        <taxon>Actinomycetes</taxon>
        <taxon>Kitasatosporales</taxon>
        <taxon>Streptomycetaceae</taxon>
        <taxon>Streptomyces</taxon>
    </lineage>
</organism>
<keyword evidence="3" id="KW-1185">Reference proteome</keyword>
<dbReference type="EMBL" id="LOHS01000112">
    <property type="protein sequence ID" value="OAH11249.1"/>
    <property type="molecule type" value="Genomic_DNA"/>
</dbReference>
<accession>A0A177HKR1</accession>
<sequence>MGGERLAQCGDSVGAGDGDGVNAQPPGLLGEQGDPGAGGEACDPEPIGVALDEVDGLGADRTGAAEDHDIPAALGRVEDQMRIGERGRDPGGAPHGVPAGSAATIGWSRSIRPNLEAPPGEPSSSKNSTFAL</sequence>
<proteinExistence type="predicted"/>
<feature type="compositionally biased region" description="Basic and acidic residues" evidence="1">
    <location>
        <begin position="63"/>
        <end position="89"/>
    </location>
</feature>
<feature type="compositionally biased region" description="Polar residues" evidence="1">
    <location>
        <begin position="122"/>
        <end position="132"/>
    </location>
</feature>
<protein>
    <submittedName>
        <fullName evidence="2">Uncharacterized protein</fullName>
    </submittedName>
</protein>
<evidence type="ECO:0000313" key="2">
    <source>
        <dbReference type="EMBL" id="OAH11249.1"/>
    </source>
</evidence>
<name>A0A177HKR1_9ACTN</name>
<dbReference type="AlphaFoldDB" id="A0A177HKR1"/>
<gene>
    <name evidence="2" type="ORF">STSP_53830</name>
</gene>
<reference evidence="2 3" key="1">
    <citation type="submission" date="2015-12" db="EMBL/GenBank/DDBJ databases">
        <title>Genome sequence of Streptomyces sp. G25.</title>
        <authorList>
            <person name="Poehlein A."/>
            <person name="Roettig A."/>
            <person name="Hiessl S."/>
            <person name="Hauschild P."/>
            <person name="Schauer J."/>
            <person name="Madkour M.H."/>
            <person name="Al-Ansari A.M."/>
            <person name="Almakishah N.H."/>
            <person name="Steinbuechel A."/>
            <person name="Daniel R."/>
        </authorList>
    </citation>
    <scope>NUCLEOTIDE SEQUENCE [LARGE SCALE GENOMIC DNA]</scope>
    <source>
        <strain evidence="3">G25(2015)</strain>
    </source>
</reference>
<comment type="caution">
    <text evidence="2">The sequence shown here is derived from an EMBL/GenBank/DDBJ whole genome shotgun (WGS) entry which is preliminary data.</text>
</comment>
<evidence type="ECO:0000256" key="1">
    <source>
        <dbReference type="SAM" id="MobiDB-lite"/>
    </source>
</evidence>
<evidence type="ECO:0000313" key="3">
    <source>
        <dbReference type="Proteomes" id="UP000077381"/>
    </source>
</evidence>
<dbReference type="Proteomes" id="UP000077381">
    <property type="component" value="Unassembled WGS sequence"/>
</dbReference>